<evidence type="ECO:0008006" key="7">
    <source>
        <dbReference type="Google" id="ProtNLM"/>
    </source>
</evidence>
<evidence type="ECO:0000256" key="1">
    <source>
        <dbReference type="ARBA" id="ARBA00037999"/>
    </source>
</evidence>
<dbReference type="GO" id="GO:0008483">
    <property type="term" value="F:transaminase activity"/>
    <property type="evidence" value="ECO:0007669"/>
    <property type="project" value="TreeGrafter"/>
</dbReference>
<dbReference type="PANTHER" id="PTHR30244">
    <property type="entry name" value="TRANSAMINASE"/>
    <property type="match status" value="1"/>
</dbReference>
<dbReference type="GO" id="GO:0000271">
    <property type="term" value="P:polysaccharide biosynthetic process"/>
    <property type="evidence" value="ECO:0007669"/>
    <property type="project" value="TreeGrafter"/>
</dbReference>
<dbReference type="PANTHER" id="PTHR30244:SF34">
    <property type="entry name" value="DTDP-4-AMINO-4,6-DIDEOXYGALACTOSE TRANSAMINASE"/>
    <property type="match status" value="1"/>
</dbReference>
<keyword evidence="3 4" id="KW-0663">Pyridoxal phosphate</keyword>
<dbReference type="PIRSF" id="PIRSF000390">
    <property type="entry name" value="PLP_StrS"/>
    <property type="match status" value="1"/>
</dbReference>
<evidence type="ECO:0000256" key="2">
    <source>
        <dbReference type="PIRSR" id="PIRSR000390-1"/>
    </source>
</evidence>
<dbReference type="OrthoDB" id="9804264at2"/>
<dbReference type="STRING" id="418702.BJN45_04885"/>
<evidence type="ECO:0000256" key="3">
    <source>
        <dbReference type="PIRSR" id="PIRSR000390-2"/>
    </source>
</evidence>
<feature type="active site" description="Proton acceptor" evidence="2">
    <location>
        <position position="185"/>
    </location>
</feature>
<dbReference type="AlphaFoldDB" id="A0A1R1I730"/>
<protein>
    <recommendedName>
        <fullName evidence="7">Aminotransferase DegT</fullName>
    </recommendedName>
</protein>
<proteinExistence type="inferred from homology"/>
<comment type="similarity">
    <text evidence="1 4">Belongs to the DegT/DnrJ/EryC1 family.</text>
</comment>
<dbReference type="InterPro" id="IPR015421">
    <property type="entry name" value="PyrdxlP-dep_Trfase_major"/>
</dbReference>
<dbReference type="InterPro" id="IPR000653">
    <property type="entry name" value="DegT/StrS_aminotransferase"/>
</dbReference>
<accession>A0A1R1I730</accession>
<evidence type="ECO:0000256" key="4">
    <source>
        <dbReference type="RuleBase" id="RU004508"/>
    </source>
</evidence>
<evidence type="ECO:0000313" key="6">
    <source>
        <dbReference type="Proteomes" id="UP000187526"/>
    </source>
</evidence>
<reference evidence="5 6" key="1">
    <citation type="submission" date="2016-10" db="EMBL/GenBank/DDBJ databases">
        <title>Alkaliphiles isolated from bioreactors.</title>
        <authorList>
            <person name="Salah Z."/>
            <person name="Rout S.P."/>
            <person name="Humphreys P.N."/>
        </authorList>
    </citation>
    <scope>NUCLEOTIDE SEQUENCE [LARGE SCALE GENOMIC DNA]</scope>
    <source>
        <strain evidence="5 6">ZS02</strain>
    </source>
</reference>
<dbReference type="CDD" id="cd00616">
    <property type="entry name" value="AHBA_syn"/>
    <property type="match status" value="1"/>
</dbReference>
<evidence type="ECO:0000313" key="5">
    <source>
        <dbReference type="EMBL" id="OMG54566.1"/>
    </source>
</evidence>
<comment type="caution">
    <text evidence="5">The sequence shown here is derived from an EMBL/GenBank/DDBJ whole genome shotgun (WGS) entry which is preliminary data.</text>
</comment>
<dbReference type="InterPro" id="IPR015424">
    <property type="entry name" value="PyrdxlP-dep_Trfase"/>
</dbReference>
<dbReference type="GO" id="GO:0030170">
    <property type="term" value="F:pyridoxal phosphate binding"/>
    <property type="evidence" value="ECO:0007669"/>
    <property type="project" value="TreeGrafter"/>
</dbReference>
<dbReference type="Pfam" id="PF01041">
    <property type="entry name" value="DegT_DnrJ_EryC1"/>
    <property type="match status" value="1"/>
</dbReference>
<dbReference type="EMBL" id="MTHD01000002">
    <property type="protein sequence ID" value="OMG54566.1"/>
    <property type="molecule type" value="Genomic_DNA"/>
</dbReference>
<name>A0A1R1I730_9RHOO</name>
<gene>
    <name evidence="5" type="ORF">BJN45_04885</name>
</gene>
<dbReference type="SUPFAM" id="SSF53383">
    <property type="entry name" value="PLP-dependent transferases"/>
    <property type="match status" value="1"/>
</dbReference>
<organism evidence="5 6">
    <name type="scientific">Azonexus hydrophilus</name>
    <dbReference type="NCBI Taxonomy" id="418702"/>
    <lineage>
        <taxon>Bacteria</taxon>
        <taxon>Pseudomonadati</taxon>
        <taxon>Pseudomonadota</taxon>
        <taxon>Betaproteobacteria</taxon>
        <taxon>Rhodocyclales</taxon>
        <taxon>Azonexaceae</taxon>
        <taxon>Azonexus</taxon>
    </lineage>
</organism>
<feature type="modified residue" description="N6-(pyridoxal phosphate)lysine" evidence="3">
    <location>
        <position position="185"/>
    </location>
</feature>
<dbReference type="Gene3D" id="3.90.1150.10">
    <property type="entry name" value="Aspartate Aminotransferase, domain 1"/>
    <property type="match status" value="1"/>
</dbReference>
<dbReference type="Gene3D" id="3.40.640.10">
    <property type="entry name" value="Type I PLP-dependent aspartate aminotransferase-like (Major domain)"/>
    <property type="match status" value="1"/>
</dbReference>
<sequence length="381" mass="41373">MKKINMADPHFDEDDRKWIHREIDAILDGALSMGPNVRAFENEFAARVGVRHAIAMNSCTSALEAALLAKGVAGREVIIPAETFIATGMAVHLTGGIPVFAEISASSLCLDLEDVKRKVTSRTAGIILVHMAGLLSPEVAEFRRYCDSEGLFLIEDAAHSPGARSAGKEAGSFGHAGCFSFFPTKVITAGEGGMLTTDDDAVASFARSYQNRGRDMEARAEHYLNPGRNVRMTEMSALLGRVQLSHLDEFLGRRRRVAAIYGEALAGAPGMQLLLPDDLECSSFWKVPLLLEPGLDREMIAEHMAAAGIAVDWAYQPALHLQPVFRALYGTSEGLLPRTEELLSRHLCLPCHPRMSDDDAIRVAEAIRTAIEGSARHGLGR</sequence>
<dbReference type="Proteomes" id="UP000187526">
    <property type="component" value="Unassembled WGS sequence"/>
</dbReference>
<dbReference type="InterPro" id="IPR015422">
    <property type="entry name" value="PyrdxlP-dep_Trfase_small"/>
</dbReference>
<dbReference type="RefSeq" id="WP_076092725.1">
    <property type="nucleotide sequence ID" value="NZ_MTHD01000002.1"/>
</dbReference>
<keyword evidence="6" id="KW-1185">Reference proteome</keyword>